<dbReference type="EMBL" id="DF973518">
    <property type="protein sequence ID" value="GAU33149.1"/>
    <property type="molecule type" value="Genomic_DNA"/>
</dbReference>
<evidence type="ECO:0000256" key="1">
    <source>
        <dbReference type="ARBA" id="ARBA00009728"/>
    </source>
</evidence>
<dbReference type="PANTHER" id="PTHR44411">
    <property type="entry name" value="THO COMPLEX SUBUNIT 6 HOMOLOG"/>
    <property type="match status" value="1"/>
</dbReference>
<feature type="repeat" description="WD" evidence="3">
    <location>
        <begin position="189"/>
        <end position="230"/>
    </location>
</feature>
<dbReference type="SMART" id="SM00320">
    <property type="entry name" value="WD40"/>
    <property type="match status" value="5"/>
</dbReference>
<gene>
    <name evidence="4" type="ORF">TSUD_206080</name>
</gene>
<dbReference type="PROSITE" id="PS50082">
    <property type="entry name" value="WD_REPEATS_2"/>
    <property type="match status" value="1"/>
</dbReference>
<protein>
    <submittedName>
        <fullName evidence="4">Uncharacterized protein</fullName>
    </submittedName>
</protein>
<dbReference type="InterPro" id="IPR042626">
    <property type="entry name" value="THOC6"/>
</dbReference>
<comment type="similarity">
    <text evidence="1">Belongs to the WD repeat THOC6 family.</text>
</comment>
<reference evidence="5" key="1">
    <citation type="journal article" date="2017" name="Front. Plant Sci.">
        <title>Climate Clever Clovers: New Paradigm to Reduce the Environmental Footprint of Ruminants by Breeding Low Methanogenic Forages Utilizing Haplotype Variation.</title>
        <authorList>
            <person name="Kaur P."/>
            <person name="Appels R."/>
            <person name="Bayer P.E."/>
            <person name="Keeble-Gagnere G."/>
            <person name="Wang J."/>
            <person name="Hirakawa H."/>
            <person name="Shirasawa K."/>
            <person name="Vercoe P."/>
            <person name="Stefanova K."/>
            <person name="Durmic Z."/>
            <person name="Nichols P."/>
            <person name="Revell C."/>
            <person name="Isobe S.N."/>
            <person name="Edwards D."/>
            <person name="Erskine W."/>
        </authorList>
    </citation>
    <scope>NUCLEOTIDE SEQUENCE [LARGE SCALE GENOMIC DNA]</scope>
    <source>
        <strain evidence="5">cv. Daliak</strain>
    </source>
</reference>
<evidence type="ECO:0000313" key="4">
    <source>
        <dbReference type="EMBL" id="GAU33149.1"/>
    </source>
</evidence>
<dbReference type="Pfam" id="PF00400">
    <property type="entry name" value="WD40"/>
    <property type="match status" value="3"/>
</dbReference>
<keyword evidence="2 3" id="KW-0853">WD repeat</keyword>
<dbReference type="Gene3D" id="2.130.10.10">
    <property type="entry name" value="YVTN repeat-like/Quinoprotein amine dehydrogenase"/>
    <property type="match status" value="2"/>
</dbReference>
<name>A0A2Z6NNC7_TRISU</name>
<organism evidence="4 5">
    <name type="scientific">Trifolium subterraneum</name>
    <name type="common">Subterranean clover</name>
    <dbReference type="NCBI Taxonomy" id="3900"/>
    <lineage>
        <taxon>Eukaryota</taxon>
        <taxon>Viridiplantae</taxon>
        <taxon>Streptophyta</taxon>
        <taxon>Embryophyta</taxon>
        <taxon>Tracheophyta</taxon>
        <taxon>Spermatophyta</taxon>
        <taxon>Magnoliopsida</taxon>
        <taxon>eudicotyledons</taxon>
        <taxon>Gunneridae</taxon>
        <taxon>Pentapetalae</taxon>
        <taxon>rosids</taxon>
        <taxon>fabids</taxon>
        <taxon>Fabales</taxon>
        <taxon>Fabaceae</taxon>
        <taxon>Papilionoideae</taxon>
        <taxon>50 kb inversion clade</taxon>
        <taxon>NPAAA clade</taxon>
        <taxon>Hologalegina</taxon>
        <taxon>IRL clade</taxon>
        <taxon>Trifolieae</taxon>
        <taxon>Trifolium</taxon>
    </lineage>
</organism>
<sequence>MLGDATNWNEDAYRDTVLKEREIQTQTVFRTAWAPSQSQSQTPNLNSLIVASSDGSIASYSIPSTISASKLKNVYCFFQGHHGPAYDVKFYGDDENALLLSCGDDGRIRGWRWEELTSLKYNISSEGNDIKPILDVVNPQHKGPWGSLSPLPENNAIAVNTQVGSVFAASGNSCAYCWDVETGKLKMVFKGHSDYLHCIVARNSSNQIITGSEDGTTRIWDCKSGKCVQVIDQAKHLKLKGPVSWVGSVALDASESWLACSSGRNISLWNLPASECTLNFSTHASVQDMLFDNNQILTVGADPILNRFDMNGVILSQIPCAPPSAFSISLHPAGVIAVGGYGCLVDVISQFGSHMCTFRCQCV</sequence>
<dbReference type="SUPFAM" id="SSF50978">
    <property type="entry name" value="WD40 repeat-like"/>
    <property type="match status" value="1"/>
</dbReference>
<dbReference type="PROSITE" id="PS50294">
    <property type="entry name" value="WD_REPEATS_REGION"/>
    <property type="match status" value="1"/>
</dbReference>
<dbReference type="AlphaFoldDB" id="A0A2Z6NNC7"/>
<dbReference type="OrthoDB" id="273067at2759"/>
<evidence type="ECO:0000256" key="3">
    <source>
        <dbReference type="PROSITE-ProRule" id="PRU00221"/>
    </source>
</evidence>
<dbReference type="PANTHER" id="PTHR44411:SF1">
    <property type="entry name" value="THO COMPLEX SUBUNIT 6 HOMOLOG"/>
    <property type="match status" value="1"/>
</dbReference>
<dbReference type="InterPro" id="IPR036322">
    <property type="entry name" value="WD40_repeat_dom_sf"/>
</dbReference>
<dbReference type="InterPro" id="IPR001680">
    <property type="entry name" value="WD40_rpt"/>
</dbReference>
<dbReference type="GO" id="GO:0006406">
    <property type="term" value="P:mRNA export from nucleus"/>
    <property type="evidence" value="ECO:0007669"/>
    <property type="project" value="TreeGrafter"/>
</dbReference>
<proteinExistence type="inferred from homology"/>
<dbReference type="GO" id="GO:0000347">
    <property type="term" value="C:THO complex"/>
    <property type="evidence" value="ECO:0007669"/>
    <property type="project" value="TreeGrafter"/>
</dbReference>
<accession>A0A2Z6NNC7</accession>
<evidence type="ECO:0000256" key="2">
    <source>
        <dbReference type="ARBA" id="ARBA00022574"/>
    </source>
</evidence>
<dbReference type="InterPro" id="IPR015943">
    <property type="entry name" value="WD40/YVTN_repeat-like_dom_sf"/>
</dbReference>
<dbReference type="Proteomes" id="UP000242715">
    <property type="component" value="Unassembled WGS sequence"/>
</dbReference>
<keyword evidence="5" id="KW-1185">Reference proteome</keyword>
<evidence type="ECO:0000313" key="5">
    <source>
        <dbReference type="Proteomes" id="UP000242715"/>
    </source>
</evidence>
<dbReference type="GO" id="GO:0000346">
    <property type="term" value="C:transcription export complex"/>
    <property type="evidence" value="ECO:0007669"/>
    <property type="project" value="TreeGrafter"/>
</dbReference>